<evidence type="ECO:0000313" key="18">
    <source>
        <dbReference type="EMBL" id="MFC0593577.1"/>
    </source>
</evidence>
<sequence length="1092" mass="119054">MTTPAYEHNDQPCTRDAFYAIACDPRRHVAVEACAGAGKTWMLVSRILRALLDGAAPQEILAITFTRKAAGEMRQRLQQWLAEFAQAAPEVLDKELIARGIELQRLPGQREQLQHLYQTLLAQARTVQVRTFHSWFAALLRSAPLQVLADLGLPTRYELLEDTADAVAEAWRGLLDTIDADVGLRADYAALVAALGRTRAHQALEGALARRVEFALADEVGHVDEAVASAAALYPEFADQAQPADALLPAAVRERWLARARLLGVEKNKTPQAAAAAVVDAFESLADPLQRLAALRDAFFVKNEDRLTQHLRKFAAAQEAEPELQRLLAATRQHEARAHHQRVARLTRAFIDAFARLKRERGWVDLADVERAALTLLSDEFLSGYVQQRLDARVRHLLIDEFQDTNPLQWQALHAWLAGYAGAGGGLEPPSVFIVGDPKQSIYRFRGADPRVFGAAQRFIAQGLGGELLACDHTRRNAPAVLAAVNAVMGAAQAAGEFDGYRAHSTESTDEQGRVAALPLIARPERAGGADDDPLAWRDSLATPRVEPEEHQRTLEARQAARWIAAQVAAGTPADEIMVLCRKRAPLGELQAELRHLGIACEQPQAQNLGDLPVAQDVLALVDALVSPGHDLSLARALKSPLFGLPDDDLARIARTVRASDAVGDARPAWLDVLPNTELLALDGQRLHADLMQYQHWLATLPPHDALQAIYQHGDVLARFAAAAPAPERAHTLAQLRALLAGALQVGGGRTLTAYQWVRALRRQHLPAPRHAQPDSVQLLTVHGAKGLEADCVLLLGTDAGADSHRSGPGVLIDWPGDASVPARLAFVANDRQPPPSLETLAAQEDAAQAREELNALYVGMTRARQRLVMSGVVPHRVPASSWWQRIETLASPLAAPEAPVAATAPPGEFFMLEVPNTGVEQALEAIKSEVTDEPERSPPTDASRIGEAMHWLLEHAGDTPEGWRAERTAQAQRRFALAPEQAAHATAMARRIFTGEAAWAWSTAEVLEAFDEIELVHQGQRLRIDRLVRRRAGAHGPEAWWVLDYKSAAQPERDETLQAQLAGYRAAIERLHPGQAVRVAFLSGEGRVAGA</sequence>
<dbReference type="PANTHER" id="PTHR11070:SF2">
    <property type="entry name" value="ATP-DEPENDENT DNA HELICASE SRS2"/>
    <property type="match status" value="1"/>
</dbReference>
<dbReference type="Pfam" id="PF13361">
    <property type="entry name" value="UvrD_C"/>
    <property type="match status" value="1"/>
</dbReference>
<evidence type="ECO:0000256" key="6">
    <source>
        <dbReference type="ARBA" id="ARBA00022839"/>
    </source>
</evidence>
<keyword evidence="2 15" id="KW-0547">Nucleotide-binding</keyword>
<dbReference type="SUPFAM" id="SSF52540">
    <property type="entry name" value="P-loop containing nucleoside triphosphate hydrolases"/>
    <property type="match status" value="1"/>
</dbReference>
<dbReference type="Gene3D" id="3.40.50.300">
    <property type="entry name" value="P-loop containing nucleotide triphosphate hydrolases"/>
    <property type="match status" value="3"/>
</dbReference>
<keyword evidence="3" id="KW-0227">DNA damage</keyword>
<dbReference type="InterPro" id="IPR014017">
    <property type="entry name" value="DNA_helicase_UvrD-like_C"/>
</dbReference>
<accession>A0ABV6PVZ2</accession>
<dbReference type="InterPro" id="IPR014016">
    <property type="entry name" value="UvrD-like_ATP-bd"/>
</dbReference>
<dbReference type="InterPro" id="IPR027417">
    <property type="entry name" value="P-loop_NTPase"/>
</dbReference>
<dbReference type="InterPro" id="IPR011604">
    <property type="entry name" value="PDDEXK-like_dom_sf"/>
</dbReference>
<comment type="catalytic activity">
    <reaction evidence="14">
        <text>ATP + H2O = ADP + phosphate + H(+)</text>
        <dbReference type="Rhea" id="RHEA:13065"/>
        <dbReference type="ChEBI" id="CHEBI:15377"/>
        <dbReference type="ChEBI" id="CHEBI:15378"/>
        <dbReference type="ChEBI" id="CHEBI:30616"/>
        <dbReference type="ChEBI" id="CHEBI:43474"/>
        <dbReference type="ChEBI" id="CHEBI:456216"/>
        <dbReference type="EC" id="5.6.2.4"/>
    </reaction>
</comment>
<dbReference type="PROSITE" id="PS51198">
    <property type="entry name" value="UVRD_HELICASE_ATP_BIND"/>
    <property type="match status" value="1"/>
</dbReference>
<dbReference type="PANTHER" id="PTHR11070">
    <property type="entry name" value="UVRD / RECB / PCRA DNA HELICASE FAMILY MEMBER"/>
    <property type="match status" value="1"/>
</dbReference>
<keyword evidence="4 15" id="KW-0378">Hydrolase</keyword>
<evidence type="ECO:0000256" key="9">
    <source>
        <dbReference type="ARBA" id="ARBA00023204"/>
    </source>
</evidence>
<dbReference type="EC" id="5.6.2.4" evidence="12"/>
<feature type="binding site" evidence="15">
    <location>
        <begin position="33"/>
        <end position="40"/>
    </location>
    <ligand>
        <name>ATP</name>
        <dbReference type="ChEBI" id="CHEBI:30616"/>
    </ligand>
</feature>
<feature type="domain" description="UvrD-like helicase ATP-binding" evidence="16">
    <location>
        <begin position="12"/>
        <end position="478"/>
    </location>
</feature>
<proteinExistence type="predicted"/>
<evidence type="ECO:0000256" key="1">
    <source>
        <dbReference type="ARBA" id="ARBA00022722"/>
    </source>
</evidence>
<dbReference type="Gene3D" id="1.10.486.10">
    <property type="entry name" value="PCRA, domain 4"/>
    <property type="match status" value="1"/>
</dbReference>
<comment type="caution">
    <text evidence="18">The sequence shown here is derived from an EMBL/GenBank/DDBJ whole genome shotgun (WGS) entry which is preliminary data.</text>
</comment>
<feature type="domain" description="UvrD-like helicase C-terminal" evidence="17">
    <location>
        <begin position="511"/>
        <end position="787"/>
    </location>
</feature>
<evidence type="ECO:0000259" key="17">
    <source>
        <dbReference type="PROSITE" id="PS51217"/>
    </source>
</evidence>
<evidence type="ECO:0000256" key="5">
    <source>
        <dbReference type="ARBA" id="ARBA00022806"/>
    </source>
</evidence>
<evidence type="ECO:0000256" key="8">
    <source>
        <dbReference type="ARBA" id="ARBA00023125"/>
    </source>
</evidence>
<name>A0ABV6PVZ2_9BURK</name>
<evidence type="ECO:0000256" key="12">
    <source>
        <dbReference type="ARBA" id="ARBA00034808"/>
    </source>
</evidence>
<keyword evidence="6" id="KW-0269">Exonuclease</keyword>
<evidence type="ECO:0000313" key="19">
    <source>
        <dbReference type="Proteomes" id="UP001589834"/>
    </source>
</evidence>
<evidence type="ECO:0000256" key="10">
    <source>
        <dbReference type="ARBA" id="ARBA00023235"/>
    </source>
</evidence>
<evidence type="ECO:0000256" key="4">
    <source>
        <dbReference type="ARBA" id="ARBA00022801"/>
    </source>
</evidence>
<keyword evidence="19" id="KW-1185">Reference proteome</keyword>
<keyword evidence="7 15" id="KW-0067">ATP-binding</keyword>
<dbReference type="InterPro" id="IPR000212">
    <property type="entry name" value="DNA_helicase_UvrD/REP"/>
</dbReference>
<evidence type="ECO:0000256" key="7">
    <source>
        <dbReference type="ARBA" id="ARBA00022840"/>
    </source>
</evidence>
<dbReference type="PROSITE" id="PS51217">
    <property type="entry name" value="UVRD_HELICASE_CTER"/>
    <property type="match status" value="1"/>
</dbReference>
<keyword evidence="8" id="KW-0238">DNA-binding</keyword>
<reference evidence="18 19" key="1">
    <citation type="submission" date="2024-09" db="EMBL/GenBank/DDBJ databases">
        <authorList>
            <person name="Sun Q."/>
            <person name="Mori K."/>
        </authorList>
    </citation>
    <scope>NUCLEOTIDE SEQUENCE [LARGE SCALE GENOMIC DNA]</scope>
    <source>
        <strain evidence="18 19">NCAIM B.02336</strain>
    </source>
</reference>
<comment type="catalytic activity">
    <reaction evidence="11">
        <text>Couples ATP hydrolysis with the unwinding of duplex DNA by translocating in the 3'-5' direction.</text>
        <dbReference type="EC" id="5.6.2.4"/>
    </reaction>
</comment>
<protein>
    <recommendedName>
        <fullName evidence="12">DNA 3'-5' helicase</fullName>
        <ecNumber evidence="12">5.6.2.4</ecNumber>
    </recommendedName>
    <alternativeName>
        <fullName evidence="13">DNA 3'-5' helicase II</fullName>
    </alternativeName>
</protein>
<evidence type="ECO:0000259" key="16">
    <source>
        <dbReference type="PROSITE" id="PS51198"/>
    </source>
</evidence>
<dbReference type="Proteomes" id="UP001589834">
    <property type="component" value="Unassembled WGS sequence"/>
</dbReference>
<evidence type="ECO:0000256" key="2">
    <source>
        <dbReference type="ARBA" id="ARBA00022741"/>
    </source>
</evidence>
<gene>
    <name evidence="18" type="ORF">ACFFGG_13570</name>
</gene>
<evidence type="ECO:0000256" key="14">
    <source>
        <dbReference type="ARBA" id="ARBA00048988"/>
    </source>
</evidence>
<keyword evidence="1" id="KW-0540">Nuclease</keyword>
<organism evidence="18 19">
    <name type="scientific">Ottowia pentelensis</name>
    <dbReference type="NCBI Taxonomy" id="511108"/>
    <lineage>
        <taxon>Bacteria</taxon>
        <taxon>Pseudomonadati</taxon>
        <taxon>Pseudomonadota</taxon>
        <taxon>Betaproteobacteria</taxon>
        <taxon>Burkholderiales</taxon>
        <taxon>Comamonadaceae</taxon>
        <taxon>Ottowia</taxon>
    </lineage>
</organism>
<dbReference type="EMBL" id="JBHLTN010000028">
    <property type="protein sequence ID" value="MFC0593577.1"/>
    <property type="molecule type" value="Genomic_DNA"/>
</dbReference>
<dbReference type="RefSeq" id="WP_377483817.1">
    <property type="nucleotide sequence ID" value="NZ_JBHLTN010000028.1"/>
</dbReference>
<evidence type="ECO:0000256" key="13">
    <source>
        <dbReference type="ARBA" id="ARBA00034923"/>
    </source>
</evidence>
<evidence type="ECO:0000256" key="3">
    <source>
        <dbReference type="ARBA" id="ARBA00022763"/>
    </source>
</evidence>
<dbReference type="InterPro" id="IPR038726">
    <property type="entry name" value="PDDEXK_AddAB-type"/>
</dbReference>
<dbReference type="Pfam" id="PF12705">
    <property type="entry name" value="PDDEXK_1"/>
    <property type="match status" value="1"/>
</dbReference>
<keyword evidence="9" id="KW-0234">DNA repair</keyword>
<keyword evidence="10" id="KW-0413">Isomerase</keyword>
<evidence type="ECO:0000256" key="15">
    <source>
        <dbReference type="PROSITE-ProRule" id="PRU00560"/>
    </source>
</evidence>
<dbReference type="GO" id="GO:0008854">
    <property type="term" value="F:exodeoxyribonuclease V activity"/>
    <property type="evidence" value="ECO:0007669"/>
    <property type="project" value="UniProtKB-EC"/>
</dbReference>
<dbReference type="Gene3D" id="3.90.320.10">
    <property type="match status" value="1"/>
</dbReference>
<keyword evidence="5 15" id="KW-0347">Helicase</keyword>
<evidence type="ECO:0000256" key="11">
    <source>
        <dbReference type="ARBA" id="ARBA00034617"/>
    </source>
</evidence>
<dbReference type="Pfam" id="PF00580">
    <property type="entry name" value="UvrD-helicase"/>
    <property type="match status" value="1"/>
</dbReference>